<name>M7T469_EUTLA</name>
<dbReference type="PANTHER" id="PTHR12483">
    <property type="entry name" value="SOLUTE CARRIER FAMILY 31 COPPER TRANSPORTERS"/>
    <property type="match status" value="1"/>
</dbReference>
<comment type="subcellular location">
    <subcellularLocation>
        <location evidence="1 6">Membrane</location>
        <topology evidence="1 6">Multi-pass membrane protein</topology>
    </subcellularLocation>
</comment>
<dbReference type="eggNOG" id="KOG3386">
    <property type="taxonomic scope" value="Eukaryota"/>
</dbReference>
<dbReference type="Pfam" id="PF04145">
    <property type="entry name" value="Ctr"/>
    <property type="match status" value="1"/>
</dbReference>
<comment type="similarity">
    <text evidence="2 6">Belongs to the copper transporter (Ctr) (TC 1.A.56) family. SLC31A subfamily.</text>
</comment>
<keyword evidence="9" id="KW-1185">Reference proteome</keyword>
<dbReference type="HOGENOM" id="CLU_079690_0_1_1"/>
<evidence type="ECO:0000313" key="8">
    <source>
        <dbReference type="EMBL" id="EMR64596.1"/>
    </source>
</evidence>
<reference evidence="9" key="1">
    <citation type="journal article" date="2013" name="Genome Announc.">
        <title>Draft genome sequence of the grapevine dieback fungus Eutypa lata UCR-EL1.</title>
        <authorList>
            <person name="Blanco-Ulate B."/>
            <person name="Rolshausen P.E."/>
            <person name="Cantu D."/>
        </authorList>
    </citation>
    <scope>NUCLEOTIDE SEQUENCE [LARGE SCALE GENOMIC DNA]</scope>
    <source>
        <strain evidence="9">UCR-EL1</strain>
    </source>
</reference>
<dbReference type="GO" id="GO:0005375">
    <property type="term" value="F:copper ion transmembrane transporter activity"/>
    <property type="evidence" value="ECO:0007669"/>
    <property type="project" value="UniProtKB-UniRule"/>
</dbReference>
<evidence type="ECO:0000256" key="1">
    <source>
        <dbReference type="ARBA" id="ARBA00004141"/>
    </source>
</evidence>
<keyword evidence="6" id="KW-0406">Ion transport</keyword>
<protein>
    <recommendedName>
        <fullName evidence="6">Copper transport protein</fullName>
    </recommendedName>
</protein>
<evidence type="ECO:0000256" key="5">
    <source>
        <dbReference type="ARBA" id="ARBA00023136"/>
    </source>
</evidence>
<dbReference type="GO" id="GO:0016020">
    <property type="term" value="C:membrane"/>
    <property type="evidence" value="ECO:0007669"/>
    <property type="project" value="UniProtKB-SubCell"/>
</dbReference>
<gene>
    <name evidence="8" type="ORF">UCREL1_8440</name>
</gene>
<dbReference type="KEGG" id="ela:UCREL1_8440"/>
<evidence type="ECO:0000256" key="3">
    <source>
        <dbReference type="ARBA" id="ARBA00022692"/>
    </source>
</evidence>
<dbReference type="OrthoDB" id="161814at2759"/>
<proteinExistence type="inferred from homology"/>
<evidence type="ECO:0000256" key="6">
    <source>
        <dbReference type="RuleBase" id="RU367022"/>
    </source>
</evidence>
<keyword evidence="4 6" id="KW-1133">Transmembrane helix</keyword>
<dbReference type="OMA" id="WETIDAC"/>
<feature type="region of interest" description="Disordered" evidence="7">
    <location>
        <begin position="77"/>
        <end position="100"/>
    </location>
</feature>
<dbReference type="STRING" id="1287681.M7T469"/>
<dbReference type="InterPro" id="IPR007274">
    <property type="entry name" value="Cop_transporter"/>
</dbReference>
<feature type="transmembrane region" description="Helical" evidence="6">
    <location>
        <begin position="33"/>
        <end position="52"/>
    </location>
</feature>
<sequence>MMSMAGMNGTMLWNWETIDACFLSESWKIKSQGGFAGLCIGVILLVVFLEGLRWAAKLYDQYLDAQHKKSIAMATVHDSSSNGGNKANHPGKQNHSSESLDAKGQPLFDASYEPFRPNVWQQAMRALLHTLHFAVAYWIMLLAMYYNGYVIICIIIGAFIGAFVFQWERIGGDRNGGQSAAAGPSRDATGCCG</sequence>
<evidence type="ECO:0000256" key="4">
    <source>
        <dbReference type="ARBA" id="ARBA00022989"/>
    </source>
</evidence>
<evidence type="ECO:0000256" key="7">
    <source>
        <dbReference type="SAM" id="MobiDB-lite"/>
    </source>
</evidence>
<keyword evidence="6" id="KW-0187">Copper transport</keyword>
<evidence type="ECO:0000256" key="2">
    <source>
        <dbReference type="ARBA" id="ARBA00006921"/>
    </source>
</evidence>
<organism evidence="8 9">
    <name type="scientific">Eutypa lata (strain UCR-EL1)</name>
    <name type="common">Grapevine dieback disease fungus</name>
    <name type="synonym">Eutypa armeniacae</name>
    <dbReference type="NCBI Taxonomy" id="1287681"/>
    <lineage>
        <taxon>Eukaryota</taxon>
        <taxon>Fungi</taxon>
        <taxon>Dikarya</taxon>
        <taxon>Ascomycota</taxon>
        <taxon>Pezizomycotina</taxon>
        <taxon>Sordariomycetes</taxon>
        <taxon>Xylariomycetidae</taxon>
        <taxon>Xylariales</taxon>
        <taxon>Diatrypaceae</taxon>
        <taxon>Eutypa</taxon>
    </lineage>
</organism>
<feature type="transmembrane region" description="Helical" evidence="6">
    <location>
        <begin position="149"/>
        <end position="167"/>
    </location>
</feature>
<keyword evidence="6" id="KW-0813">Transport</keyword>
<dbReference type="PANTHER" id="PTHR12483:SF73">
    <property type="entry name" value="COPPER TRANSPORT PROTEIN CTR3"/>
    <property type="match status" value="1"/>
</dbReference>
<keyword evidence="5 6" id="KW-0472">Membrane</keyword>
<dbReference type="AlphaFoldDB" id="M7T469"/>
<dbReference type="Proteomes" id="UP000012174">
    <property type="component" value="Unassembled WGS sequence"/>
</dbReference>
<feature type="compositionally biased region" description="Polar residues" evidence="7">
    <location>
        <begin position="77"/>
        <end position="99"/>
    </location>
</feature>
<keyword evidence="3 6" id="KW-0812">Transmembrane</keyword>
<keyword evidence="6" id="KW-0186">Copper</keyword>
<evidence type="ECO:0000313" key="9">
    <source>
        <dbReference type="Proteomes" id="UP000012174"/>
    </source>
</evidence>
<dbReference type="EMBL" id="KB707041">
    <property type="protein sequence ID" value="EMR64596.1"/>
    <property type="molecule type" value="Genomic_DNA"/>
</dbReference>
<accession>M7T469</accession>